<organism evidence="2 3">
    <name type="scientific">Gimesia maris</name>
    <dbReference type="NCBI Taxonomy" id="122"/>
    <lineage>
        <taxon>Bacteria</taxon>
        <taxon>Pseudomonadati</taxon>
        <taxon>Planctomycetota</taxon>
        <taxon>Planctomycetia</taxon>
        <taxon>Planctomycetales</taxon>
        <taxon>Planctomycetaceae</taxon>
        <taxon>Gimesia</taxon>
    </lineage>
</organism>
<proteinExistence type="predicted"/>
<protein>
    <submittedName>
        <fullName evidence="2">Uncharacterized protein</fullName>
    </submittedName>
</protein>
<dbReference type="Proteomes" id="UP000263642">
    <property type="component" value="Unassembled WGS sequence"/>
</dbReference>
<evidence type="ECO:0000313" key="3">
    <source>
        <dbReference type="Proteomes" id="UP000263642"/>
    </source>
</evidence>
<reference evidence="2 3" key="1">
    <citation type="journal article" date="2018" name="Nat. Biotechnol.">
        <title>A standardized bacterial taxonomy based on genome phylogeny substantially revises the tree of life.</title>
        <authorList>
            <person name="Parks D.H."/>
            <person name="Chuvochina M."/>
            <person name="Waite D.W."/>
            <person name="Rinke C."/>
            <person name="Skarshewski A."/>
            <person name="Chaumeil P.A."/>
            <person name="Hugenholtz P."/>
        </authorList>
    </citation>
    <scope>NUCLEOTIDE SEQUENCE [LARGE SCALE GENOMIC DNA]</scope>
    <source>
        <strain evidence="2">UBA9375</strain>
    </source>
</reference>
<name>A0A3D3R2P1_9PLAN</name>
<gene>
    <name evidence="2" type="ORF">DIT97_05220</name>
</gene>
<dbReference type="AlphaFoldDB" id="A0A3D3R2P1"/>
<comment type="caution">
    <text evidence="2">The sequence shown here is derived from an EMBL/GenBank/DDBJ whole genome shotgun (WGS) entry which is preliminary data.</text>
</comment>
<accession>A0A3D3R2P1</accession>
<feature type="compositionally biased region" description="Pro residues" evidence="1">
    <location>
        <begin position="10"/>
        <end position="32"/>
    </location>
</feature>
<sequence length="92" mass="9209">MRVAGVQVNPPQPPGPLPPGPPPPPSPPPSGPSPGGRQHFTGVGIHEGGTGGWGSPKGGGVVSSISYVAISQQQFCDTGIAEKPTRNGEHCK</sequence>
<dbReference type="EMBL" id="DQAY01000034">
    <property type="protein sequence ID" value="HCO22478.1"/>
    <property type="molecule type" value="Genomic_DNA"/>
</dbReference>
<feature type="region of interest" description="Disordered" evidence="1">
    <location>
        <begin position="1"/>
        <end position="62"/>
    </location>
</feature>
<feature type="compositionally biased region" description="Gly residues" evidence="1">
    <location>
        <begin position="45"/>
        <end position="61"/>
    </location>
</feature>
<evidence type="ECO:0000313" key="2">
    <source>
        <dbReference type="EMBL" id="HCO22478.1"/>
    </source>
</evidence>
<evidence type="ECO:0000256" key="1">
    <source>
        <dbReference type="SAM" id="MobiDB-lite"/>
    </source>
</evidence>